<accession>A0A0E9RAF5</accession>
<proteinExistence type="predicted"/>
<dbReference type="EMBL" id="GBXM01082426">
    <property type="protein sequence ID" value="JAH26151.1"/>
    <property type="molecule type" value="Transcribed_RNA"/>
</dbReference>
<evidence type="ECO:0000313" key="1">
    <source>
        <dbReference type="EMBL" id="JAH26151.1"/>
    </source>
</evidence>
<organism evidence="1">
    <name type="scientific">Anguilla anguilla</name>
    <name type="common">European freshwater eel</name>
    <name type="synonym">Muraena anguilla</name>
    <dbReference type="NCBI Taxonomy" id="7936"/>
    <lineage>
        <taxon>Eukaryota</taxon>
        <taxon>Metazoa</taxon>
        <taxon>Chordata</taxon>
        <taxon>Craniata</taxon>
        <taxon>Vertebrata</taxon>
        <taxon>Euteleostomi</taxon>
        <taxon>Actinopterygii</taxon>
        <taxon>Neopterygii</taxon>
        <taxon>Teleostei</taxon>
        <taxon>Anguilliformes</taxon>
        <taxon>Anguillidae</taxon>
        <taxon>Anguilla</taxon>
    </lineage>
</organism>
<dbReference type="AlphaFoldDB" id="A0A0E9RAF5"/>
<sequence length="58" mass="6662">MGRNLGRNQAQGGNSSPIHFTKYKQNIQIRISCTVMCTLLQHLTIIIKHFMINIYNSN</sequence>
<reference evidence="1" key="1">
    <citation type="submission" date="2014-11" db="EMBL/GenBank/DDBJ databases">
        <authorList>
            <person name="Amaro Gonzalez C."/>
        </authorList>
    </citation>
    <scope>NUCLEOTIDE SEQUENCE</scope>
</reference>
<reference evidence="1" key="2">
    <citation type="journal article" date="2015" name="Fish Shellfish Immunol.">
        <title>Early steps in the European eel (Anguilla anguilla)-Vibrio vulnificus interaction in the gills: Role of the RtxA13 toxin.</title>
        <authorList>
            <person name="Callol A."/>
            <person name="Pajuelo D."/>
            <person name="Ebbesson L."/>
            <person name="Teles M."/>
            <person name="MacKenzie S."/>
            <person name="Amaro C."/>
        </authorList>
    </citation>
    <scope>NUCLEOTIDE SEQUENCE</scope>
</reference>
<name>A0A0E9RAF5_ANGAN</name>
<protein>
    <submittedName>
        <fullName evidence="1">Uncharacterized protein</fullName>
    </submittedName>
</protein>